<keyword evidence="5 6" id="KW-0472">Membrane</keyword>
<feature type="transmembrane region" description="Helical" evidence="6">
    <location>
        <begin position="306"/>
        <end position="329"/>
    </location>
</feature>
<feature type="transmembrane region" description="Helical" evidence="6">
    <location>
        <begin position="139"/>
        <end position="158"/>
    </location>
</feature>
<evidence type="ECO:0000256" key="2">
    <source>
        <dbReference type="ARBA" id="ARBA00022448"/>
    </source>
</evidence>
<evidence type="ECO:0000256" key="3">
    <source>
        <dbReference type="ARBA" id="ARBA00022692"/>
    </source>
</evidence>
<feature type="transmembrane region" description="Helical" evidence="6">
    <location>
        <begin position="235"/>
        <end position="255"/>
    </location>
</feature>
<accession>A0A2H5F580</accession>
<evidence type="ECO:0000313" key="7">
    <source>
        <dbReference type="EMBL" id="AUH66695.1"/>
    </source>
</evidence>
<dbReference type="OrthoDB" id="5314453at2"/>
<feature type="transmembrane region" description="Helical" evidence="6">
    <location>
        <begin position="170"/>
        <end position="191"/>
    </location>
</feature>
<keyword evidence="4 6" id="KW-1133">Transmembrane helix</keyword>
<evidence type="ECO:0000256" key="5">
    <source>
        <dbReference type="ARBA" id="ARBA00023136"/>
    </source>
</evidence>
<evidence type="ECO:0000256" key="4">
    <source>
        <dbReference type="ARBA" id="ARBA00022989"/>
    </source>
</evidence>
<comment type="subcellular location">
    <subcellularLocation>
        <location evidence="1">Endomembrane system</location>
        <topology evidence="1">Multi-pass membrane protein</topology>
    </subcellularLocation>
</comment>
<feature type="transmembrane region" description="Helical" evidence="6">
    <location>
        <begin position="267"/>
        <end position="286"/>
    </location>
</feature>
<dbReference type="SUPFAM" id="SSF103473">
    <property type="entry name" value="MFS general substrate transporter"/>
    <property type="match status" value="1"/>
</dbReference>
<dbReference type="GO" id="GO:0012505">
    <property type="term" value="C:endomembrane system"/>
    <property type="evidence" value="ECO:0007669"/>
    <property type="project" value="UniProtKB-SubCell"/>
</dbReference>
<feature type="transmembrane region" description="Helical" evidence="6">
    <location>
        <begin position="365"/>
        <end position="392"/>
    </location>
</feature>
<dbReference type="GO" id="GO:0005886">
    <property type="term" value="C:plasma membrane"/>
    <property type="evidence" value="ECO:0007669"/>
    <property type="project" value="TreeGrafter"/>
</dbReference>
<evidence type="ECO:0000256" key="1">
    <source>
        <dbReference type="ARBA" id="ARBA00004127"/>
    </source>
</evidence>
<reference evidence="7 8" key="1">
    <citation type="journal article" date="2013" name="Antonie Van Leeuwenhoek">
        <title>Paracoccus zhejiangensis sp. nov., isolated from activated sludge in wastewater-treatment system.</title>
        <authorList>
            <person name="Wu Z.G."/>
            <person name="Zhang D.F."/>
            <person name="Liu Y.L."/>
            <person name="Wang F."/>
            <person name="Jiang X."/>
            <person name="Li C."/>
            <person name="Li S.P."/>
            <person name="Hong Q."/>
            <person name="Li W.J."/>
        </authorList>
    </citation>
    <scope>NUCLEOTIDE SEQUENCE [LARGE SCALE GENOMIC DNA]</scope>
    <source>
        <strain evidence="7 8">J6</strain>
        <plasmid evidence="8">Plasmid ppz01</plasmid>
    </source>
</reference>
<proteinExistence type="predicted"/>
<dbReference type="KEGG" id="pzh:CX676_20450"/>
<gene>
    <name evidence="7" type="ORF">CX676_20450</name>
</gene>
<feature type="transmembrane region" description="Helical" evidence="6">
    <location>
        <begin position="203"/>
        <end position="229"/>
    </location>
</feature>
<feature type="transmembrane region" description="Helical" evidence="6">
    <location>
        <begin position="82"/>
        <end position="100"/>
    </location>
</feature>
<dbReference type="Gene3D" id="1.20.1250.20">
    <property type="entry name" value="MFS general substrate transporter like domains"/>
    <property type="match status" value="1"/>
</dbReference>
<keyword evidence="7" id="KW-0614">Plasmid</keyword>
<feature type="transmembrane region" description="Helical" evidence="6">
    <location>
        <begin position="399"/>
        <end position="424"/>
    </location>
</feature>
<dbReference type="Proteomes" id="UP000234530">
    <property type="component" value="Plasmid pPZ01"/>
</dbReference>
<keyword evidence="8" id="KW-1185">Reference proteome</keyword>
<protein>
    <submittedName>
        <fullName evidence="7">MFS transporter</fullName>
    </submittedName>
</protein>
<evidence type="ECO:0000313" key="8">
    <source>
        <dbReference type="Proteomes" id="UP000234530"/>
    </source>
</evidence>
<dbReference type="AlphaFoldDB" id="A0A2H5F580"/>
<sequence length="528" mass="56728">MVPPPGLPLHQALPYILASIVLALTQGLGQGFVSVNIPQVAGDLGATTTQASWLSAVYMIPRAVLPLMLIKIRTQYGLRRFAEVGIVAFLVVSFITIWVTDLRSAMVLQFLSGMAAAPLTTLAFLYALEPLGAAWKIRLGLPVALTFITIGPLLARVVSPALIGDGGLTWVHLTSLGLAMLSLALVFRLPLRPVPHQKVIEPLDFLTLLLLGIGFGGIIIAFIIGPTYWWTAQDWIGWLLVASVLALTAVAVLELNRNNPIFDLRWLVTPEILHLTITLFLFRIILSEQSAGAPRMFQLLGVAPAQMVGLFTVICIACLMGGLACIAWIRPERVAKFHLVALLLIAAGAWMDAQATVDTRPEQMIISQALIGFASLLFLTPATLAGLGAALAKGPQYMLSFVIVFLSTQSIGGVIGSGGFTTLINWREAFHLQVLTEELQATSAATMAEIATRMAALAPQIADPALRRARAVSSIAQDTASQAYVMAYNDLYFLTFLLASGAAVALLLHLLRDRLAARWAPVETETAS</sequence>
<organism evidence="7 8">
    <name type="scientific">Paracoccus zhejiangensis</name>
    <dbReference type="NCBI Taxonomy" id="1077935"/>
    <lineage>
        <taxon>Bacteria</taxon>
        <taxon>Pseudomonadati</taxon>
        <taxon>Pseudomonadota</taxon>
        <taxon>Alphaproteobacteria</taxon>
        <taxon>Rhodobacterales</taxon>
        <taxon>Paracoccaceae</taxon>
        <taxon>Paracoccus</taxon>
    </lineage>
</organism>
<keyword evidence="2" id="KW-0813">Transport</keyword>
<dbReference type="InterPro" id="IPR036259">
    <property type="entry name" value="MFS_trans_sf"/>
</dbReference>
<name>A0A2H5F580_9RHOB</name>
<geneLocation type="plasmid" evidence="8">
    <name>ppz01</name>
</geneLocation>
<dbReference type="EMBL" id="CP025431">
    <property type="protein sequence ID" value="AUH66695.1"/>
    <property type="molecule type" value="Genomic_DNA"/>
</dbReference>
<keyword evidence="3 6" id="KW-0812">Transmembrane</keyword>
<feature type="transmembrane region" description="Helical" evidence="6">
    <location>
        <begin position="106"/>
        <end position="127"/>
    </location>
</feature>
<dbReference type="PANTHER" id="PTHR23501">
    <property type="entry name" value="MAJOR FACILITATOR SUPERFAMILY"/>
    <property type="match status" value="1"/>
</dbReference>
<dbReference type="PANTHER" id="PTHR23501:SF191">
    <property type="entry name" value="VACUOLAR BASIC AMINO ACID TRANSPORTER 4"/>
    <property type="match status" value="1"/>
</dbReference>
<feature type="transmembrane region" description="Helical" evidence="6">
    <location>
        <begin position="491"/>
        <end position="511"/>
    </location>
</feature>
<feature type="transmembrane region" description="Helical" evidence="6">
    <location>
        <begin position="12"/>
        <end position="33"/>
    </location>
</feature>
<evidence type="ECO:0000256" key="6">
    <source>
        <dbReference type="SAM" id="Phobius"/>
    </source>
</evidence>
<feature type="transmembrane region" description="Helical" evidence="6">
    <location>
        <begin position="336"/>
        <end position="353"/>
    </location>
</feature>
<dbReference type="GO" id="GO:0022857">
    <property type="term" value="F:transmembrane transporter activity"/>
    <property type="evidence" value="ECO:0007669"/>
    <property type="project" value="TreeGrafter"/>
</dbReference>